<comment type="caution">
    <text evidence="1">The sequence shown here is derived from an EMBL/GenBank/DDBJ whole genome shotgun (WGS) entry which is preliminary data.</text>
</comment>
<dbReference type="AlphaFoldDB" id="X1JSR8"/>
<dbReference type="EMBL" id="BARU01036820">
    <property type="protein sequence ID" value="GAH81324.1"/>
    <property type="molecule type" value="Genomic_DNA"/>
</dbReference>
<evidence type="ECO:0000313" key="1">
    <source>
        <dbReference type="EMBL" id="GAH81324.1"/>
    </source>
</evidence>
<protein>
    <submittedName>
        <fullName evidence="1">Uncharacterized protein</fullName>
    </submittedName>
</protein>
<proteinExistence type="predicted"/>
<gene>
    <name evidence="1" type="ORF">S03H2_57444</name>
</gene>
<sequence length="49" mass="5460">LWRVAEPSAGELVRRAVYAVELAAGYGVIGVDPFAFDFKHFTFFHMLAS</sequence>
<reference evidence="1" key="1">
    <citation type="journal article" date="2014" name="Front. Microbiol.">
        <title>High frequency of phylogenetically diverse reductive dehalogenase-homologous genes in deep subseafloor sedimentary metagenomes.</title>
        <authorList>
            <person name="Kawai M."/>
            <person name="Futagami T."/>
            <person name="Toyoda A."/>
            <person name="Takaki Y."/>
            <person name="Nishi S."/>
            <person name="Hori S."/>
            <person name="Arai W."/>
            <person name="Tsubouchi T."/>
            <person name="Morono Y."/>
            <person name="Uchiyama I."/>
            <person name="Ito T."/>
            <person name="Fujiyama A."/>
            <person name="Inagaki F."/>
            <person name="Takami H."/>
        </authorList>
    </citation>
    <scope>NUCLEOTIDE SEQUENCE</scope>
    <source>
        <strain evidence="1">Expedition CK06-06</strain>
    </source>
</reference>
<organism evidence="1">
    <name type="scientific">marine sediment metagenome</name>
    <dbReference type="NCBI Taxonomy" id="412755"/>
    <lineage>
        <taxon>unclassified sequences</taxon>
        <taxon>metagenomes</taxon>
        <taxon>ecological metagenomes</taxon>
    </lineage>
</organism>
<name>X1JSR8_9ZZZZ</name>
<accession>X1JSR8</accession>
<feature type="non-terminal residue" evidence="1">
    <location>
        <position position="1"/>
    </location>
</feature>